<dbReference type="AlphaFoldDB" id="A0A1X7AR32"/>
<dbReference type="InterPro" id="IPR052018">
    <property type="entry name" value="PHP_domain"/>
</dbReference>
<dbReference type="Proteomes" id="UP000196573">
    <property type="component" value="Unassembled WGS sequence"/>
</dbReference>
<protein>
    <submittedName>
        <fullName evidence="1">Uncharacterized protein</fullName>
    </submittedName>
</protein>
<dbReference type="InterPro" id="IPR016195">
    <property type="entry name" value="Pol/histidinol_Pase-like"/>
</dbReference>
<gene>
    <name evidence="1" type="ORF">EHSB41UT_04591</name>
</gene>
<dbReference type="GO" id="GO:0035312">
    <property type="term" value="F:5'-3' DNA exonuclease activity"/>
    <property type="evidence" value="ECO:0007669"/>
    <property type="project" value="TreeGrafter"/>
</dbReference>
<keyword evidence="2" id="KW-1185">Reference proteome</keyword>
<proteinExistence type="predicted"/>
<organism evidence="1 2">
    <name type="scientific">Parendozoicomonas haliclonae</name>
    <dbReference type="NCBI Taxonomy" id="1960125"/>
    <lineage>
        <taxon>Bacteria</taxon>
        <taxon>Pseudomonadati</taxon>
        <taxon>Pseudomonadota</taxon>
        <taxon>Gammaproteobacteria</taxon>
        <taxon>Oceanospirillales</taxon>
        <taxon>Endozoicomonadaceae</taxon>
        <taxon>Parendozoicomonas</taxon>
    </lineage>
</organism>
<sequence>MSVVTAAGVTVISLPGCATALNKFGKSNSQEGVRPLDTPYLGKGLIIASLGQLASQGIIREGESLIPGGDALKSKDIIIANDKIAITVGVLSPDPWGYPVGSVLDMAQVSGTIQNNVADSFKSGHLVASDDRLWDMRLLMNSWDSWGPSNCGTPTFEIVENYTFDNTSAANPALKVSLEYKENSAADPQTFTDPLIIETYYSLAPGDDYVKVKSLIINNTAKTFKSRATGYNFSSKSTSLTSPGRTVYNENNQKAQNDFIAIYNPEYTNGLIVPGVEDVYVGTGYADSYSTYDYLPLTQTEIVAFMRTDAVRDIANTTEQMLDIKGVPASERVVISGILLDDAQNPIPNGVVGVERTDGKAWTFVTWVAANQNGEYEVQLNRPGKIDEYRLYGMEENYAITPDSEKLVLSGAMPAGDNVAIKAAPLKLKKTVPVTVNVTDQNGNPLYSKIQVLGIKRNVVDYLANNLFFTDFDGKGKNVVLVAPGEFEIEVSNGIDFFAKGVRFKGHTDKDTQINITLDSIGDLRKEGWYNADLHHHVNKSDACTSPENFIRSNLAAGTSIAFTSDHDDSSANIDVTTLIGKHKLDIEHIPAVEISASWSHFNVVPKSKKARDFMLDLSEKTGGKYKFDQYDLFKNIVDSVHSKDMYFIANHPWISYGLFYAEELNKVPGGYYGQYDLIELNAGVSEASNIKTMESARQRWTKALSGGKKYFLTGSSDTHDVLDSTGTYTGLARTFVKVNDKANVLDAYAEGLALGHGYASYGPLMFPSDSQMFGETFKVQKGDHFEISLPVKSVNGIAKIEIFGKEGVVSTQKVNNAAEMIFTQNVKTDVDNWYQVVVTDSKGKSAFANPYFVTVS</sequence>
<dbReference type="GO" id="GO:0004534">
    <property type="term" value="F:5'-3' RNA exonuclease activity"/>
    <property type="evidence" value="ECO:0007669"/>
    <property type="project" value="TreeGrafter"/>
</dbReference>
<accession>A0A1X7AR32</accession>
<dbReference type="OrthoDB" id="9804333at2"/>
<dbReference type="Gene3D" id="3.20.20.140">
    <property type="entry name" value="Metal-dependent hydrolases"/>
    <property type="match status" value="1"/>
</dbReference>
<name>A0A1X7AR32_9GAMM</name>
<dbReference type="RefSeq" id="WP_087113212.1">
    <property type="nucleotide sequence ID" value="NZ_CBCSCN010000018.1"/>
</dbReference>
<dbReference type="EMBL" id="FWPT01000016">
    <property type="protein sequence ID" value="SMA50774.1"/>
    <property type="molecule type" value="Genomic_DNA"/>
</dbReference>
<evidence type="ECO:0000313" key="2">
    <source>
        <dbReference type="Proteomes" id="UP000196573"/>
    </source>
</evidence>
<reference evidence="1 2" key="1">
    <citation type="submission" date="2017-03" db="EMBL/GenBank/DDBJ databases">
        <authorList>
            <person name="Afonso C.L."/>
            <person name="Miller P.J."/>
            <person name="Scott M.A."/>
            <person name="Spackman E."/>
            <person name="Goraichik I."/>
            <person name="Dimitrov K.M."/>
            <person name="Suarez D.L."/>
            <person name="Swayne D.E."/>
        </authorList>
    </citation>
    <scope>NUCLEOTIDE SEQUENCE [LARGE SCALE GENOMIC DNA]</scope>
    <source>
        <strain evidence="1">SB41UT1</strain>
    </source>
</reference>
<dbReference type="PANTHER" id="PTHR42924:SF3">
    <property type="entry name" value="POLYMERASE_HISTIDINOL PHOSPHATASE N-TERMINAL DOMAIN-CONTAINING PROTEIN"/>
    <property type="match status" value="1"/>
</dbReference>
<dbReference type="SUPFAM" id="SSF89550">
    <property type="entry name" value="PHP domain-like"/>
    <property type="match status" value="1"/>
</dbReference>
<evidence type="ECO:0000313" key="1">
    <source>
        <dbReference type="EMBL" id="SMA50774.1"/>
    </source>
</evidence>
<dbReference type="NCBIfam" id="NF038032">
    <property type="entry name" value="CehA_McbA_metalo"/>
    <property type="match status" value="1"/>
</dbReference>
<dbReference type="PANTHER" id="PTHR42924">
    <property type="entry name" value="EXONUCLEASE"/>
    <property type="match status" value="1"/>
</dbReference>